<evidence type="ECO:0000313" key="1">
    <source>
        <dbReference type="EMBL" id="QEM11167.1"/>
    </source>
</evidence>
<dbReference type="OrthoDB" id="652877at2"/>
<gene>
    <name evidence="1" type="ORF">DEO27_014430</name>
</gene>
<dbReference type="RefSeq" id="WP_112573710.1">
    <property type="nucleotide sequence ID" value="NZ_CP043450.1"/>
</dbReference>
<proteinExistence type="predicted"/>
<reference evidence="1" key="1">
    <citation type="submission" date="2019-08" db="EMBL/GenBank/DDBJ databases">
        <title>Comparative genome analysis confer to the adaptation heavy metal polluted environment.</title>
        <authorList>
            <person name="Li Y."/>
        </authorList>
    </citation>
    <scope>NUCLEOTIDE SEQUENCE [LARGE SCALE GENOMIC DNA]</scope>
    <source>
        <strain evidence="1">P1</strain>
    </source>
</reference>
<name>A0A5C1HZ33_9SPHI</name>
<organism evidence="1 2">
    <name type="scientific">Mucilaginibacter rubeus</name>
    <dbReference type="NCBI Taxonomy" id="2027860"/>
    <lineage>
        <taxon>Bacteria</taxon>
        <taxon>Pseudomonadati</taxon>
        <taxon>Bacteroidota</taxon>
        <taxon>Sphingobacteriia</taxon>
        <taxon>Sphingobacteriales</taxon>
        <taxon>Sphingobacteriaceae</taxon>
        <taxon>Mucilaginibacter</taxon>
    </lineage>
</organism>
<accession>A0A5C1HZ33</accession>
<dbReference type="KEGG" id="mrub:DEO27_014430"/>
<evidence type="ECO:0000313" key="2">
    <source>
        <dbReference type="Proteomes" id="UP000251402"/>
    </source>
</evidence>
<dbReference type="AlphaFoldDB" id="A0A5C1HZ33"/>
<keyword evidence="2" id="KW-1185">Reference proteome</keyword>
<protein>
    <submittedName>
        <fullName evidence="1">Uncharacterized protein</fullName>
    </submittedName>
</protein>
<sequence length="321" mass="37675">MGQRANYIFIENSQKTIHYSHWRANVITSDLYLGEKRFIDFVRSCKSVEVLLNEVWIEGCVIINIDKKTLYFWSLEFGTTSATDFYLNKLQQRWKGWSLNLLYNQMYDIEQILDIDYISQQEQFPLLVKTTEEIINDEISEFGNTIIIIKTGIKTHITQLGGIDASEVLNYGESVIDILLNKKEYPLPKEEEDKVFETLIFDVVNKEMIIDKSEFGLWEQCQNKWEGYNLTMGDFGYIGALKLANINIEQLVMSVEKIKIAFNDQVMRPEGFDPQKMAERLLQEDKDFKFSSDFFDSAKPPFTLIEKFIRTISKPFKRQNY</sequence>
<dbReference type="Proteomes" id="UP000251402">
    <property type="component" value="Chromosome"/>
</dbReference>
<dbReference type="EMBL" id="CP043450">
    <property type="protein sequence ID" value="QEM11167.1"/>
    <property type="molecule type" value="Genomic_DNA"/>
</dbReference>